<evidence type="ECO:0000256" key="2">
    <source>
        <dbReference type="ARBA" id="ARBA00022448"/>
    </source>
</evidence>
<dbReference type="Gene3D" id="3.40.190.10">
    <property type="entry name" value="Periplasmic binding protein-like II"/>
    <property type="match status" value="2"/>
</dbReference>
<keyword evidence="3 4" id="KW-0732">Signal</keyword>
<accession>A0ABR5AAH1</accession>
<evidence type="ECO:0000256" key="3">
    <source>
        <dbReference type="ARBA" id="ARBA00022729"/>
    </source>
</evidence>
<dbReference type="EMBL" id="JXAK01000079">
    <property type="protein sequence ID" value="KIL38054.1"/>
    <property type="molecule type" value="Genomic_DNA"/>
</dbReference>
<keyword evidence="6" id="KW-1185">Reference proteome</keyword>
<evidence type="ECO:0000313" key="5">
    <source>
        <dbReference type="EMBL" id="KIL38054.1"/>
    </source>
</evidence>
<feature type="signal peptide" evidence="4">
    <location>
        <begin position="1"/>
        <end position="21"/>
    </location>
</feature>
<gene>
    <name evidence="5" type="ORF">SD70_28880</name>
</gene>
<evidence type="ECO:0000256" key="4">
    <source>
        <dbReference type="SAM" id="SignalP"/>
    </source>
</evidence>
<dbReference type="RefSeq" id="WP_041052014.1">
    <property type="nucleotide sequence ID" value="NZ_JXAK01000079.1"/>
</dbReference>
<comment type="caution">
    <text evidence="5">The sequence shown here is derived from an EMBL/GenBank/DDBJ whole genome shotgun (WGS) entry which is preliminary data.</text>
</comment>
<dbReference type="PANTHER" id="PTHR30061:SF50">
    <property type="entry name" value="MALTOSE_MALTODEXTRIN-BINDING PERIPLASMIC PROTEIN"/>
    <property type="match status" value="1"/>
</dbReference>
<dbReference type="Pfam" id="PF13416">
    <property type="entry name" value="SBP_bac_8"/>
    <property type="match status" value="1"/>
</dbReference>
<proteinExistence type="inferred from homology"/>
<protein>
    <submittedName>
        <fullName evidence="5">ABC transporter substrate-binding protein</fullName>
    </submittedName>
</protein>
<name>A0ABR5AAH1_9BACL</name>
<dbReference type="SUPFAM" id="SSF53850">
    <property type="entry name" value="Periplasmic binding protein-like II"/>
    <property type="match status" value="1"/>
</dbReference>
<comment type="similarity">
    <text evidence="1">Belongs to the bacterial solute-binding protein 1 family.</text>
</comment>
<dbReference type="PANTHER" id="PTHR30061">
    <property type="entry name" value="MALTOSE-BINDING PERIPLASMIC PROTEIN"/>
    <property type="match status" value="1"/>
</dbReference>
<organism evidence="5 6">
    <name type="scientific">Gordoniibacillus kamchatkensis</name>
    <dbReference type="NCBI Taxonomy" id="1590651"/>
    <lineage>
        <taxon>Bacteria</taxon>
        <taxon>Bacillati</taxon>
        <taxon>Bacillota</taxon>
        <taxon>Bacilli</taxon>
        <taxon>Bacillales</taxon>
        <taxon>Paenibacillaceae</taxon>
        <taxon>Gordoniibacillus</taxon>
    </lineage>
</organism>
<sequence length="432" mass="46341">MKQVKKVFGLLTATALVAAMAGCGSANNNASGSSAGSASAPTPAAGSAAPAKEKLKKISIFQSKVEITDALEALAKKYTAETGNEVEVWGAAGDAYMTQLQAKLTANQGPTVFSVGTGAQADKLKSYLYDLGNEPFTKNIAPHMELKEDGKVVGVPYGVEGFGLVYNKDLVDPKNVTDLASFTKTMEKLKADGKNPLSLSQEAFFLIGHILNTPFALQPDPKAFIDKLNKGEVKMADTKEFQEFGKFMDVIKANSKNPMEVKYDSQMGDFATGKTAMVHQGNWSYSMLKDFGNMDAKIGMMPFPLAGNNKIAVGVASNWVINSKASPDEIKAGEAFLNWLFTSDTGKNAIVNDFKFIPAMTNIEATKLDPLSKAVYDATKSGQTIPWATAYYPSNIVVNDLAPVAQAYFLDKNMTGQQLLEKLDAAWAKAAK</sequence>
<dbReference type="InterPro" id="IPR006059">
    <property type="entry name" value="SBP"/>
</dbReference>
<keyword evidence="2" id="KW-0813">Transport</keyword>
<feature type="chain" id="PRO_5047090736" evidence="4">
    <location>
        <begin position="22"/>
        <end position="432"/>
    </location>
</feature>
<evidence type="ECO:0000256" key="1">
    <source>
        <dbReference type="ARBA" id="ARBA00008520"/>
    </source>
</evidence>
<evidence type="ECO:0000313" key="6">
    <source>
        <dbReference type="Proteomes" id="UP000031967"/>
    </source>
</evidence>
<dbReference type="PROSITE" id="PS51257">
    <property type="entry name" value="PROKAR_LIPOPROTEIN"/>
    <property type="match status" value="1"/>
</dbReference>
<reference evidence="5 6" key="1">
    <citation type="submission" date="2014-12" db="EMBL/GenBank/DDBJ databases">
        <title>Draft genome sequence of Paenibacillus kamchatkensis strain B-2647.</title>
        <authorList>
            <person name="Karlyshev A.V."/>
            <person name="Kudryashova E.B."/>
        </authorList>
    </citation>
    <scope>NUCLEOTIDE SEQUENCE [LARGE SCALE GENOMIC DNA]</scope>
    <source>
        <strain evidence="5 6">VKM B-2647</strain>
    </source>
</reference>
<dbReference type="Proteomes" id="UP000031967">
    <property type="component" value="Unassembled WGS sequence"/>
</dbReference>